<evidence type="ECO:0000259" key="5">
    <source>
        <dbReference type="Pfam" id="PF20516"/>
    </source>
</evidence>
<evidence type="ECO:0000313" key="6">
    <source>
        <dbReference type="EMBL" id="KAF4334319.1"/>
    </source>
</evidence>
<feature type="repeat" description="ANK" evidence="3">
    <location>
        <begin position="1852"/>
        <end position="1878"/>
    </location>
</feature>
<reference evidence="6" key="1">
    <citation type="journal article" date="2017" name="Mycologia">
        <title>Fusarium algeriense, sp. nov., a novel toxigenic crown rot pathogen of durum wheat from Algeria is nested in the Fusarium burgessii species complex.</title>
        <authorList>
            <person name="Laraba I."/>
            <person name="Keddad A."/>
            <person name="Boureghda H."/>
            <person name="Abdallah N."/>
            <person name="Vaughan M.M."/>
            <person name="Proctor R.H."/>
            <person name="Busman M."/>
            <person name="O'Donnell K."/>
        </authorList>
    </citation>
    <scope>NUCLEOTIDE SEQUENCE</scope>
    <source>
        <strain evidence="6">NRRL 25174</strain>
    </source>
</reference>
<organism evidence="6 7">
    <name type="scientific">Fusarium beomiforme</name>
    <dbReference type="NCBI Taxonomy" id="44412"/>
    <lineage>
        <taxon>Eukaryota</taxon>
        <taxon>Fungi</taxon>
        <taxon>Dikarya</taxon>
        <taxon>Ascomycota</taxon>
        <taxon>Pezizomycotina</taxon>
        <taxon>Sordariomycetes</taxon>
        <taxon>Hypocreomycetidae</taxon>
        <taxon>Hypocreales</taxon>
        <taxon>Nectriaceae</taxon>
        <taxon>Fusarium</taxon>
        <taxon>Fusarium burgessii species complex</taxon>
    </lineage>
</organism>
<dbReference type="PANTHER" id="PTHR24201:SF16">
    <property type="entry name" value="ANKYRIN-1-LIKE-RELATED"/>
    <property type="match status" value="1"/>
</dbReference>
<feature type="domain" description="PD-(D/E)XK nuclease-like" evidence="5">
    <location>
        <begin position="187"/>
        <end position="400"/>
    </location>
</feature>
<gene>
    <name evidence="6" type="ORF">FBEOM_11847</name>
</gene>
<dbReference type="InterPro" id="IPR046797">
    <property type="entry name" value="PDDEXK_12"/>
</dbReference>
<dbReference type="Pfam" id="PF20516">
    <property type="entry name" value="PDDEXK_12"/>
    <property type="match status" value="1"/>
</dbReference>
<feature type="compositionally biased region" description="Basic and acidic residues" evidence="4">
    <location>
        <begin position="114"/>
        <end position="129"/>
    </location>
</feature>
<keyword evidence="7" id="KW-1185">Reference proteome</keyword>
<dbReference type="OrthoDB" id="4161186at2759"/>
<comment type="caution">
    <text evidence="6">The sequence shown here is derived from an EMBL/GenBank/DDBJ whole genome shotgun (WGS) entry which is preliminary data.</text>
</comment>
<dbReference type="Pfam" id="PF12796">
    <property type="entry name" value="Ank_2"/>
    <property type="match status" value="1"/>
</dbReference>
<dbReference type="PROSITE" id="PS50088">
    <property type="entry name" value="ANK_REPEAT"/>
    <property type="match status" value="4"/>
</dbReference>
<sequence>MEEVDSILSWLAALPSETKSPAALEEPIRKPPSKRRRVEPLTPEASIMSHISQPGSPSKRSIEDSAHEDLTPKPLRNKRPKSLRSESSCSLPASQSQYHTSTKSGQSSPLRDLNTLEHDENGLKPRDLSTFHPQPPSLEALLERIDVFAYAEGILPLASQAMLEMLDAEEYWDMKWARLGPRSNKHYSPDRDALGCTPMPDAVRQIVSQAAECSENNHPEVNWNISVHSRVLDMAFEPSGSRPGLIGSMGRVDFCIYIDPKKDPSYGEAESDLDVLSKILLCGVINHTDFFPLRNRPIALSIETKKPGDAWDKAKLQLGTWDAARWAFLRHLVETYKAQKARIRDQNSCPMQMDITKLPDFLPGIIIQGHDWNLVITTQQAGRTMLWQRVLMGSTQSTKGKPSLPSSLWKYQLRRRNDHIMKRSFESTQTDYTAAIGTSETTPWLQHTRWAELFRNRSLEIIAATAKLPASQWSRRYLLGQWQGLYIWSSAEIEAQLQVILRGLDLMFDRARATLDRTPYISRCWLNTYAKDAFWPHGFRVIPSFKKYLAIWKRFICFVFRALQYPSRQRKEVYNLRLGSNEIKMMQHILYLVGQLQLGEDGNVSDSSDSEGDESYGQDWHDDCEIPSDLENSDTDQDFDTSTDEDEEVGRDQTSDSKGSDFSLPNGNWLRLSEALFQLSMMLWTYQDPAGNMSSSTIIHFTAVMGIRQQSLAFHSAHNSTSELAGLIWIGRLLFLEYALPVYSYSTLVYEWPRRDHYPSQPDRLDAIRKKYLIRGCYTPFGEIIELKAFAKSIVKREGIPGNLSWDPDGKSFIIGHDIKFKLSEFCATHCKVIKLVGERIDEMMLGLEVDIKTDEIQDDLTCRKAGCFRGKPFIKGTDWQVDTCIAYLNAGIDLSKLTFAASHLSGGLPGRGTEIATVRYVNTTPAIRNVFFRGGQMIIIISYNKARASNNYAFYIVRYLPKQLSQSLLRYLAIIRPVMGFIAKQLNLPHWSDSEFFFPDPRGKSRHLTSTQASSILRSLTQDLATPWTLSSYRQAALAIAKRYISKLVENANFYSPTEATNPLRMFAAGAGHHPRMLLTSEYRPDLPRFGRKSRDRVGLRDTELMSSYALPRSGDDDDDDDGGGGGDDGGDDDDGEEEGGAVDMDTDLRRILAAAESTLRDAYKLCSDKSADRKITQQRAKRLSNFRSDDSHMSSAKASKFRSFKNESSLTSYFRITKQLLAYYYRVVYREDGHFTRGDESHVVPQDIIETTPLQRKAMEDIISALRRRGKAAKGRETPSCDKKDGIATRDYDEHDAELKHTIRKFYISLICQTVGSRPFRSAILSFCAMLSRTKALTRRVDNEQHKRCTWREPGNFNSNLSALTWTAQLILFDFVCFQKQGDEDGIPDLLDQMCKKYFQQMAETPFGHVLQWRLYLFAASRTSLTKHQARWLQGGFTVNLCATSRPISDIASIFDDRALCLVIHATKDDVALYLEKHMRTLRSVVKTNPRLQEQIKTEISDAVDGMFLLAHIYLQFLKDKVTENEVRRGLKGIQKQKQVSGGNKYKLLSSAYDQAMERINRQEMGLRELAIRVLSWITCAKRQLTTTEFQHALATKKGNPVLDTRDIVPIEDIISNEIFPNVESDISTTCVTYLSFDVFDSGFCRTDEEFEERLRFNPFYDYSAHYWGDHVREAPALNQEIITFLESVAKVEGSSQALMANRNEWGSQYSQKVPRKMRGIHLVAYFGLRSGAQILNKTDSVNHRNSYGRTPLSYAAGRGHEAIVKLLLDTGKVDIDGGDEDGRTPLSWAAGKGHETIVKLLLDTGKVDVDTRDEDGRTPLSWAAEEGHETIVKLLLDTGKVDVNSQDKNRLTPLSWAAELGHEAVVKLLLDNGGT</sequence>
<evidence type="ECO:0000256" key="2">
    <source>
        <dbReference type="ARBA" id="ARBA00023043"/>
    </source>
</evidence>
<dbReference type="InterPro" id="IPR036770">
    <property type="entry name" value="Ankyrin_rpt-contain_sf"/>
</dbReference>
<feature type="compositionally biased region" description="Acidic residues" evidence="4">
    <location>
        <begin position="1117"/>
        <end position="1142"/>
    </location>
</feature>
<evidence type="ECO:0000313" key="7">
    <source>
        <dbReference type="Proteomes" id="UP000730481"/>
    </source>
</evidence>
<keyword evidence="2 3" id="KW-0040">ANK repeat</keyword>
<protein>
    <recommendedName>
        <fullName evidence="5">PD-(D/E)XK nuclease-like domain-containing protein</fullName>
    </recommendedName>
</protein>
<feature type="region of interest" description="Disordered" evidence="4">
    <location>
        <begin position="1102"/>
        <end position="1149"/>
    </location>
</feature>
<feature type="compositionally biased region" description="Polar residues" evidence="4">
    <location>
        <begin position="49"/>
        <end position="59"/>
    </location>
</feature>
<keyword evidence="1" id="KW-0677">Repeat</keyword>
<dbReference type="Proteomes" id="UP000730481">
    <property type="component" value="Unassembled WGS sequence"/>
</dbReference>
<evidence type="ECO:0000256" key="4">
    <source>
        <dbReference type="SAM" id="MobiDB-lite"/>
    </source>
</evidence>
<feature type="region of interest" description="Disordered" evidence="4">
    <location>
        <begin position="1"/>
        <end position="130"/>
    </location>
</feature>
<dbReference type="Pfam" id="PF00023">
    <property type="entry name" value="Ank"/>
    <property type="match status" value="2"/>
</dbReference>
<dbReference type="SUPFAM" id="SSF48403">
    <property type="entry name" value="Ankyrin repeat"/>
    <property type="match status" value="1"/>
</dbReference>
<feature type="repeat" description="ANK" evidence="3">
    <location>
        <begin position="1818"/>
        <end position="1842"/>
    </location>
</feature>
<dbReference type="SMART" id="SM00248">
    <property type="entry name" value="ANK"/>
    <property type="match status" value="4"/>
</dbReference>
<feature type="repeat" description="ANK" evidence="3">
    <location>
        <begin position="1750"/>
        <end position="1774"/>
    </location>
</feature>
<feature type="repeat" description="ANK" evidence="3">
    <location>
        <begin position="1784"/>
        <end position="1808"/>
    </location>
</feature>
<dbReference type="InterPro" id="IPR002110">
    <property type="entry name" value="Ankyrin_rpt"/>
</dbReference>
<feature type="compositionally biased region" description="Acidic residues" evidence="4">
    <location>
        <begin position="625"/>
        <end position="649"/>
    </location>
</feature>
<dbReference type="PANTHER" id="PTHR24201">
    <property type="entry name" value="ANK_REP_REGION DOMAIN-CONTAINING PROTEIN"/>
    <property type="match status" value="1"/>
</dbReference>
<feature type="compositionally biased region" description="Basic and acidic residues" evidence="4">
    <location>
        <begin position="60"/>
        <end position="71"/>
    </location>
</feature>
<dbReference type="Gene3D" id="1.25.40.20">
    <property type="entry name" value="Ankyrin repeat-containing domain"/>
    <property type="match status" value="2"/>
</dbReference>
<dbReference type="GO" id="GO:0005634">
    <property type="term" value="C:nucleus"/>
    <property type="evidence" value="ECO:0007669"/>
    <property type="project" value="TreeGrafter"/>
</dbReference>
<proteinExistence type="predicted"/>
<feature type="compositionally biased region" description="Polar residues" evidence="4">
    <location>
        <begin position="85"/>
        <end position="109"/>
    </location>
</feature>
<dbReference type="EMBL" id="PVQB02000701">
    <property type="protein sequence ID" value="KAF4334319.1"/>
    <property type="molecule type" value="Genomic_DNA"/>
</dbReference>
<reference evidence="6" key="2">
    <citation type="submission" date="2020-02" db="EMBL/GenBank/DDBJ databases">
        <title>Identification and distribution of gene clusters putatively required for synthesis of sphingolipid metabolism inhibitors in phylogenetically diverse species of the filamentous fungus Fusarium.</title>
        <authorList>
            <person name="Kim H.-S."/>
            <person name="Busman M."/>
            <person name="Brown D.W."/>
            <person name="Divon H."/>
            <person name="Uhlig S."/>
            <person name="Proctor R.H."/>
        </authorList>
    </citation>
    <scope>NUCLEOTIDE SEQUENCE</scope>
    <source>
        <strain evidence="6">NRRL 25174</strain>
    </source>
</reference>
<evidence type="ECO:0000256" key="1">
    <source>
        <dbReference type="ARBA" id="ARBA00022737"/>
    </source>
</evidence>
<dbReference type="PROSITE" id="PS50297">
    <property type="entry name" value="ANK_REP_REGION"/>
    <property type="match status" value="4"/>
</dbReference>
<feature type="compositionally biased region" description="Basic and acidic residues" evidence="4">
    <location>
        <begin position="650"/>
        <end position="659"/>
    </location>
</feature>
<name>A0A9P5DTL3_9HYPO</name>
<evidence type="ECO:0000256" key="3">
    <source>
        <dbReference type="PROSITE-ProRule" id="PRU00023"/>
    </source>
</evidence>
<dbReference type="InterPro" id="IPR050776">
    <property type="entry name" value="Ank_Repeat/CDKN_Inhibitor"/>
</dbReference>
<accession>A0A9P5DTL3</accession>
<feature type="region of interest" description="Disordered" evidence="4">
    <location>
        <begin position="602"/>
        <end position="662"/>
    </location>
</feature>